<feature type="compositionally biased region" description="Basic and acidic residues" evidence="22">
    <location>
        <begin position="573"/>
        <end position="601"/>
    </location>
</feature>
<keyword evidence="7 23" id="KW-0812">Transmembrane</keyword>
<dbReference type="Gene3D" id="1.10.150.50">
    <property type="entry name" value="Transcription Factor, Ets-1"/>
    <property type="match status" value="1"/>
</dbReference>
<evidence type="ECO:0000256" key="14">
    <source>
        <dbReference type="ARBA" id="ARBA00023136"/>
    </source>
</evidence>
<keyword evidence="13" id="KW-0175">Coiled coil</keyword>
<dbReference type="Pfam" id="PF00536">
    <property type="entry name" value="SAM_1"/>
    <property type="match status" value="1"/>
</dbReference>
<dbReference type="EMBL" id="CP026262">
    <property type="protein sequence ID" value="AWP19905.1"/>
    <property type="molecule type" value="Genomic_DNA"/>
</dbReference>
<evidence type="ECO:0000256" key="7">
    <source>
        <dbReference type="ARBA" id="ARBA00022692"/>
    </source>
</evidence>
<dbReference type="PANTHER" id="PTHR24075:SF0">
    <property type="entry name" value="TRANSLOCATION PROTEIN SEC63 HOMOLOG"/>
    <property type="match status" value="1"/>
</dbReference>
<evidence type="ECO:0000256" key="1">
    <source>
        <dbReference type="ARBA" id="ARBA00004123"/>
    </source>
</evidence>
<evidence type="ECO:0000256" key="13">
    <source>
        <dbReference type="ARBA" id="ARBA00023054"/>
    </source>
</evidence>
<evidence type="ECO:0000256" key="3">
    <source>
        <dbReference type="ARBA" id="ARBA00008469"/>
    </source>
</evidence>
<comment type="similarity">
    <text evidence="3">Belongs to the SCM family.</text>
</comment>
<dbReference type="Gene3D" id="1.10.287.110">
    <property type="entry name" value="DnaJ domain"/>
    <property type="match status" value="1"/>
</dbReference>
<accession>A0A2U9CTC0</accession>
<keyword evidence="16" id="KW-0143">Chaperone</keyword>
<dbReference type="InterPro" id="IPR004179">
    <property type="entry name" value="Sec63-dom"/>
</dbReference>
<dbReference type="SUPFAM" id="SSF46565">
    <property type="entry name" value="Chaperone J-domain"/>
    <property type="match status" value="1"/>
</dbReference>
<keyword evidence="9" id="KW-0256">Endoplasmic reticulum</keyword>
<dbReference type="GO" id="GO:0007399">
    <property type="term" value="P:nervous system development"/>
    <property type="evidence" value="ECO:0007669"/>
    <property type="project" value="UniProtKB-ARBA"/>
</dbReference>
<evidence type="ECO:0000256" key="6">
    <source>
        <dbReference type="ARBA" id="ARBA00022553"/>
    </source>
</evidence>
<comment type="subunit">
    <text evidence="19">The ER translocon complex consists of channel-forming core components SEC61A1, SEC61B and SEC61G and different auxiliary components such as SEC62 and SEC63.</text>
</comment>
<sequence>MAGQQFQYDDSGNTFFYFLTSFVGLIVIPATYYLWPRDQNAEQLRLKSLRRVHGRCLWYRLRLMKSQQSIVPTLKKAALLFGWAVFLLLAYKVSKLDREYQEYNPYEVLNLDPGASLSEIKKQYRVLSLKFHPDKGGNEATFMRIAKAYAALTNEQSRQNWEMYGNPDGPGATSFGIALPAWIVDQKNSMLVLLVYGLAFMVILPVVVGTWWYRSIRYSGDQILINTTQLFMHFMYKTPNMNMKRLAMVLTAAFEFDPRSNKETTIRPTDNIEVPQLIRELGNINVKKKEPPFCYPYSLKARVLVLAHLARMDVSEELEEDQRFVVRKSPALLQEMINVGCQLTMMANSRGGFHAPRLVTIENCMKLTQMIVQGLQESKSPLLQLPHFEEEHLRYCISKKYKVRSLQDLVSLKDSDRRSMLRFLGEEKYDEVIAVLGSFPHLTMDTKLQVLDDEDSNNITAGSIVTVTVTLTRKRMSDMFEKEQESTPCPGEEAANTEEAQGDASKAKTKVWQNKSKGAKKTAKSKKKKLTKKKATPVPAKTKQANGNVAGNEVVAATATAAASVKEEEDEASDKGSESDEGEANKDSPSERDEDSDKQSDTEVDEMAGDDEEEWEALQQSIQRRERALLETKSKVTHPVYSIYFPEEKQEWWWLYIADRRDQTLVSVPYHVCTLKDTEEVELKFPAPSKTGNYQYSVILRSDSFLGLDQIKPLKLEVHEAKAMLDNHPQGVRLRLRLDRRDGRGRDCWHLVDTGRSRRQLGGDRGAARPLTPTHRLATHMLASNTGDGLMSALSVGSEMQTPAAGPQFIVGPQGKVPGRKRGRPPIRKLEFQSHYAEPLLPLKVPKKRGRKPGFKLKPRMVMSPLANSSPNSTPEPEMGSIPQDAAIVPHSATPQVLTAETPMADDFLCDPPVDSKRYAVDPSDSAFNVMTSQYPTKNPYGYRGSSCSTPMGVCRQASSPGSFQDANRNGYSPMPDSGECKRPAGKDPSSWGVEEVVWFIKDADPQALGPHADAFRKHEIDGDALLLLKSEMMMKYLGLKLGPALKLCYHIDRLKQNRM</sequence>
<dbReference type="FunFam" id="1.10.150.20:FF:000022">
    <property type="entry name" value="translocation protein SEC63 homolog"/>
    <property type="match status" value="1"/>
</dbReference>
<evidence type="ECO:0000256" key="2">
    <source>
        <dbReference type="ARBA" id="ARBA00004477"/>
    </source>
</evidence>
<evidence type="ECO:0000256" key="9">
    <source>
        <dbReference type="ARBA" id="ARBA00022824"/>
    </source>
</evidence>
<dbReference type="SMART" id="SM00271">
    <property type="entry name" value="DnaJ"/>
    <property type="match status" value="1"/>
</dbReference>
<comment type="subcellular location">
    <subcellularLocation>
        <location evidence="2">Endoplasmic reticulum membrane</location>
        <topology evidence="2">Multi-pass membrane protein</topology>
    </subcellularLocation>
    <subcellularLocation>
        <location evidence="1">Nucleus</location>
    </subcellularLocation>
</comment>
<dbReference type="PRINTS" id="PR00625">
    <property type="entry name" value="JDOMAIN"/>
</dbReference>
<dbReference type="InterPro" id="IPR036869">
    <property type="entry name" value="J_dom_sf"/>
</dbReference>
<evidence type="ECO:0000256" key="11">
    <source>
        <dbReference type="ARBA" id="ARBA00022989"/>
    </source>
</evidence>
<keyword evidence="15" id="KW-0804">Transcription</keyword>
<dbReference type="InterPro" id="IPR001660">
    <property type="entry name" value="SAM"/>
</dbReference>
<evidence type="ECO:0000313" key="25">
    <source>
        <dbReference type="EMBL" id="AWP19905.1"/>
    </source>
</evidence>
<dbReference type="SUPFAM" id="SSF81296">
    <property type="entry name" value="E set domains"/>
    <property type="match status" value="1"/>
</dbReference>
<dbReference type="Gene3D" id="2.60.40.150">
    <property type="entry name" value="C2 domain"/>
    <property type="match status" value="1"/>
</dbReference>
<dbReference type="GO" id="GO:0006620">
    <property type="term" value="P:post-translational protein targeting to endoplasmic reticulum membrane"/>
    <property type="evidence" value="ECO:0007669"/>
    <property type="project" value="UniProtKB-ARBA"/>
</dbReference>
<evidence type="ECO:0000256" key="23">
    <source>
        <dbReference type="SAM" id="Phobius"/>
    </source>
</evidence>
<feature type="transmembrane region" description="Helical" evidence="23">
    <location>
        <begin position="15"/>
        <end position="35"/>
    </location>
</feature>
<dbReference type="InterPro" id="IPR033763">
    <property type="entry name" value="SCML2_RBR"/>
</dbReference>
<dbReference type="InterPro" id="IPR014756">
    <property type="entry name" value="Ig_E-set"/>
</dbReference>
<evidence type="ECO:0000256" key="4">
    <source>
        <dbReference type="ARBA" id="ARBA00022448"/>
    </source>
</evidence>
<dbReference type="GO" id="GO:0031207">
    <property type="term" value="C:Sec62/Sec63 complex"/>
    <property type="evidence" value="ECO:0007669"/>
    <property type="project" value="TreeGrafter"/>
</dbReference>
<feature type="compositionally biased region" description="Low complexity" evidence="22">
    <location>
        <begin position="536"/>
        <end position="563"/>
    </location>
</feature>
<keyword evidence="6" id="KW-0597">Phosphoprotein</keyword>
<name>A0A2U9CTC0_SCOMX</name>
<reference evidence="25 26" key="1">
    <citation type="submission" date="2017-12" db="EMBL/GenBank/DDBJ databases">
        <title>Integrating genomic resources of turbot (Scophthalmus maximus) in depth evaluation of genetic and physical mapping variation across individuals.</title>
        <authorList>
            <person name="Martinez P."/>
        </authorList>
    </citation>
    <scope>NUCLEOTIDE SEQUENCE [LARGE SCALE GENOMIC DNA]</scope>
</reference>
<keyword evidence="17" id="KW-0539">Nucleus</keyword>
<evidence type="ECO:0000256" key="8">
    <source>
        <dbReference type="ARBA" id="ARBA00022737"/>
    </source>
</evidence>
<dbReference type="PROSITE" id="PS50076">
    <property type="entry name" value="DNAJ_2"/>
    <property type="match status" value="1"/>
</dbReference>
<dbReference type="FunFam" id="1.10.150.50:FF:000018">
    <property type="entry name" value="Polycomb protein scmh1 isoform 4"/>
    <property type="match status" value="1"/>
</dbReference>
<dbReference type="Pfam" id="PF17208">
    <property type="entry name" value="RBR"/>
    <property type="match status" value="1"/>
</dbReference>
<gene>
    <name evidence="25" type="ORF">SMAX5B_008335</name>
</gene>
<feature type="region of interest" description="Disordered" evidence="22">
    <location>
        <begin position="479"/>
        <end position="619"/>
    </location>
</feature>
<dbReference type="GO" id="GO:0008320">
    <property type="term" value="F:protein transmembrane transporter activity"/>
    <property type="evidence" value="ECO:0007669"/>
    <property type="project" value="TreeGrafter"/>
</dbReference>
<keyword evidence="14 23" id="KW-0472">Membrane</keyword>
<feature type="compositionally biased region" description="Basic residues" evidence="22">
    <location>
        <begin position="517"/>
        <end position="535"/>
    </location>
</feature>
<evidence type="ECO:0000256" key="5">
    <source>
        <dbReference type="ARBA" id="ARBA00022491"/>
    </source>
</evidence>
<dbReference type="STRING" id="52904.ENSSMAP00000016995"/>
<dbReference type="SUPFAM" id="SSF158702">
    <property type="entry name" value="Sec63 N-terminal domain-like"/>
    <property type="match status" value="1"/>
</dbReference>
<evidence type="ECO:0000256" key="15">
    <source>
        <dbReference type="ARBA" id="ARBA00023163"/>
    </source>
</evidence>
<keyword evidence="4" id="KW-0813">Transport</keyword>
<dbReference type="InterPro" id="IPR035892">
    <property type="entry name" value="C2_domain_sf"/>
</dbReference>
<dbReference type="Gene3D" id="1.10.3380.10">
    <property type="entry name" value="Sec63 N-terminal domain-like domain"/>
    <property type="match status" value="1"/>
</dbReference>
<dbReference type="InterPro" id="IPR013761">
    <property type="entry name" value="SAM/pointed_sf"/>
</dbReference>
<evidence type="ECO:0000259" key="24">
    <source>
        <dbReference type="PROSITE" id="PS50076"/>
    </source>
</evidence>
<evidence type="ECO:0000256" key="18">
    <source>
        <dbReference type="ARBA" id="ARBA00059604"/>
    </source>
</evidence>
<dbReference type="FunFam" id="1.10.3380.10:FF:000003">
    <property type="entry name" value="SEC63 homolog, protein translocation regulator"/>
    <property type="match status" value="1"/>
</dbReference>
<keyword evidence="5" id="KW-0678">Repressor</keyword>
<keyword evidence="11 23" id="KW-1133">Transmembrane helix</keyword>
<evidence type="ECO:0000256" key="22">
    <source>
        <dbReference type="SAM" id="MobiDB-lite"/>
    </source>
</evidence>
<dbReference type="GO" id="GO:0003723">
    <property type="term" value="F:RNA binding"/>
    <property type="evidence" value="ECO:0007669"/>
    <property type="project" value="TreeGrafter"/>
</dbReference>
<keyword evidence="10" id="KW-0653">Protein transport</keyword>
<feature type="compositionally biased region" description="Acidic residues" evidence="22">
    <location>
        <begin position="602"/>
        <end position="616"/>
    </location>
</feature>
<dbReference type="Proteomes" id="UP000246464">
    <property type="component" value="Chromosome 20"/>
</dbReference>
<feature type="domain" description="J" evidence="24">
    <location>
        <begin position="104"/>
        <end position="165"/>
    </location>
</feature>
<evidence type="ECO:0000256" key="21">
    <source>
        <dbReference type="ARBA" id="ARBA00076384"/>
    </source>
</evidence>
<feature type="transmembrane region" description="Helical" evidence="23">
    <location>
        <begin position="73"/>
        <end position="91"/>
    </location>
</feature>
<dbReference type="FunFam" id="2.60.40.150:FF:000072">
    <property type="entry name" value="translocation protein SEC63 homolog"/>
    <property type="match status" value="1"/>
</dbReference>
<dbReference type="InterPro" id="IPR047531">
    <property type="entry name" value="SAM_Scm-like"/>
</dbReference>
<organism evidence="25 26">
    <name type="scientific">Scophthalmus maximus</name>
    <name type="common">Turbot</name>
    <name type="synonym">Psetta maxima</name>
    <dbReference type="NCBI Taxonomy" id="52904"/>
    <lineage>
        <taxon>Eukaryota</taxon>
        <taxon>Metazoa</taxon>
        <taxon>Chordata</taxon>
        <taxon>Craniata</taxon>
        <taxon>Vertebrata</taxon>
        <taxon>Euteleostomi</taxon>
        <taxon>Actinopterygii</taxon>
        <taxon>Neopterygii</taxon>
        <taxon>Teleostei</taxon>
        <taxon>Neoteleostei</taxon>
        <taxon>Acanthomorphata</taxon>
        <taxon>Carangaria</taxon>
        <taxon>Pleuronectiformes</taxon>
        <taxon>Pleuronectoidei</taxon>
        <taxon>Scophthalmidae</taxon>
        <taxon>Scophthalmus</taxon>
    </lineage>
</organism>
<dbReference type="CDD" id="cd06257">
    <property type="entry name" value="DnaJ"/>
    <property type="match status" value="1"/>
</dbReference>
<evidence type="ECO:0000256" key="17">
    <source>
        <dbReference type="ARBA" id="ARBA00023242"/>
    </source>
</evidence>
<dbReference type="SUPFAM" id="SSF47769">
    <property type="entry name" value="SAM/Pointed domain"/>
    <property type="match status" value="1"/>
</dbReference>
<protein>
    <recommendedName>
        <fullName evidence="20">Translocation protein SEC63 homolog</fullName>
    </recommendedName>
    <alternativeName>
        <fullName evidence="21">DnaJ homolog subfamily C member 23</fullName>
    </alternativeName>
</protein>
<dbReference type="Pfam" id="PF02889">
    <property type="entry name" value="Sec63"/>
    <property type="match status" value="2"/>
</dbReference>
<keyword evidence="12" id="KW-0805">Transcription regulation</keyword>
<dbReference type="InterPro" id="IPR001623">
    <property type="entry name" value="DnaJ_domain"/>
</dbReference>
<dbReference type="GO" id="GO:0006614">
    <property type="term" value="P:SRP-dependent cotranslational protein targeting to membrane"/>
    <property type="evidence" value="ECO:0007669"/>
    <property type="project" value="TreeGrafter"/>
</dbReference>
<evidence type="ECO:0000256" key="12">
    <source>
        <dbReference type="ARBA" id="ARBA00023015"/>
    </source>
</evidence>
<evidence type="ECO:0000313" key="26">
    <source>
        <dbReference type="Proteomes" id="UP000246464"/>
    </source>
</evidence>
<keyword evidence="26" id="KW-1185">Reference proteome</keyword>
<dbReference type="GO" id="GO:0005634">
    <property type="term" value="C:nucleus"/>
    <property type="evidence" value="ECO:0007669"/>
    <property type="project" value="UniProtKB-SubCell"/>
</dbReference>
<dbReference type="AlphaFoldDB" id="A0A2U9CTC0"/>
<dbReference type="FunFam" id="1.10.287.110:FF:000032">
    <property type="entry name" value="Translocation protein SEC63 homolog"/>
    <property type="match status" value="1"/>
</dbReference>
<evidence type="ECO:0000256" key="16">
    <source>
        <dbReference type="ARBA" id="ARBA00023186"/>
    </source>
</evidence>
<dbReference type="SMART" id="SM00973">
    <property type="entry name" value="Sec63"/>
    <property type="match status" value="1"/>
</dbReference>
<evidence type="ECO:0000256" key="20">
    <source>
        <dbReference type="ARBA" id="ARBA00071950"/>
    </source>
</evidence>
<proteinExistence type="inferred from homology"/>
<dbReference type="Gene3D" id="1.10.150.20">
    <property type="entry name" value="5' to 3' exonuclease, C-terminal subdomain"/>
    <property type="match status" value="1"/>
</dbReference>
<evidence type="ECO:0000256" key="10">
    <source>
        <dbReference type="ARBA" id="ARBA00022927"/>
    </source>
</evidence>
<dbReference type="PANTHER" id="PTHR24075">
    <property type="entry name" value="SEC63 DOMAIN-CONTAINING"/>
    <property type="match status" value="1"/>
</dbReference>
<keyword evidence="8" id="KW-0677">Repeat</keyword>
<dbReference type="Pfam" id="PF00226">
    <property type="entry name" value="DnaJ"/>
    <property type="match status" value="1"/>
</dbReference>
<dbReference type="SMART" id="SM00454">
    <property type="entry name" value="SAM"/>
    <property type="match status" value="1"/>
</dbReference>
<feature type="transmembrane region" description="Helical" evidence="23">
    <location>
        <begin position="191"/>
        <end position="213"/>
    </location>
</feature>
<dbReference type="CDD" id="cd09578">
    <property type="entry name" value="SAM_Scm"/>
    <property type="match status" value="1"/>
</dbReference>
<evidence type="ECO:0000256" key="19">
    <source>
        <dbReference type="ARBA" id="ARBA00064072"/>
    </source>
</evidence>
<comment type="function">
    <text evidence="18">Mediates cotranslational and post-translational transport of certain precursor polypeptides across endoplasmic reticulum (ER). Proposed to play an auxiliary role in recognition of precursors with short and apolar signal peptides. May cooperate with SEC62 and HSPA5/BiP to facilitate targeting of small presecretory proteins into the SEC61 channel-forming translocon complex, triggering channel opening for polypeptide translocation to the ER lumen. Required for efficient PKD1/Polycystin-1 biogenesis and trafficking to the plasma membrane of the primary cilia.</text>
</comment>